<sequence>MSRATEASEFRQTTRQSPIRRADSRRPTWPACSRSKQPPVATTVPPRARTASASANGSRVAGGSTAVPGPCRLPTKSVAAATARSTASSGSAPSASAVAAVAAKQSPAPQGSPHDR</sequence>
<feature type="region of interest" description="Disordered" evidence="1">
    <location>
        <begin position="1"/>
        <end position="116"/>
    </location>
</feature>
<dbReference type="EMBL" id="LLZU01000008">
    <property type="protein sequence ID" value="KRV49952.1"/>
    <property type="molecule type" value="Genomic_DNA"/>
</dbReference>
<accession>A0A0T6LVA4</accession>
<gene>
    <name evidence="2" type="ORF">AQ490_17985</name>
</gene>
<evidence type="ECO:0000313" key="2">
    <source>
        <dbReference type="EMBL" id="KRV49952.1"/>
    </source>
</evidence>
<proteinExistence type="predicted"/>
<evidence type="ECO:0000256" key="1">
    <source>
        <dbReference type="SAM" id="MobiDB-lite"/>
    </source>
</evidence>
<protein>
    <submittedName>
        <fullName evidence="2">Uncharacterized protein</fullName>
    </submittedName>
</protein>
<organism evidence="2 3">
    <name type="scientific">Wenjunlia vitaminophila</name>
    <name type="common">Streptomyces vitaminophilus</name>
    <dbReference type="NCBI Taxonomy" id="76728"/>
    <lineage>
        <taxon>Bacteria</taxon>
        <taxon>Bacillati</taxon>
        <taxon>Actinomycetota</taxon>
        <taxon>Actinomycetes</taxon>
        <taxon>Kitasatosporales</taxon>
        <taxon>Streptomycetaceae</taxon>
        <taxon>Wenjunlia</taxon>
    </lineage>
</organism>
<keyword evidence="3" id="KW-1185">Reference proteome</keyword>
<name>A0A0T6LVA4_WENVI</name>
<dbReference type="Proteomes" id="UP000050867">
    <property type="component" value="Unassembled WGS sequence"/>
</dbReference>
<feature type="compositionally biased region" description="Low complexity" evidence="1">
    <location>
        <begin position="75"/>
        <end position="109"/>
    </location>
</feature>
<reference evidence="2 3" key="1">
    <citation type="submission" date="2015-10" db="EMBL/GenBank/DDBJ databases">
        <title>Draft genome sequence of pyrrolomycin-producing Streptomyces vitaminophilus.</title>
        <authorList>
            <person name="Graham D.E."/>
            <person name="Mahan K.M."/>
            <person name="Klingeman D.M."/>
            <person name="Hettich R.L."/>
            <person name="Parry R.J."/>
        </authorList>
    </citation>
    <scope>NUCLEOTIDE SEQUENCE [LARGE SCALE GENOMIC DNA]</scope>
    <source>
        <strain evidence="2 3">ATCC 31673</strain>
    </source>
</reference>
<dbReference type="AlphaFoldDB" id="A0A0T6LVA4"/>
<comment type="caution">
    <text evidence="2">The sequence shown here is derived from an EMBL/GenBank/DDBJ whole genome shotgun (WGS) entry which is preliminary data.</text>
</comment>
<evidence type="ECO:0000313" key="3">
    <source>
        <dbReference type="Proteomes" id="UP000050867"/>
    </source>
</evidence>